<dbReference type="InterPro" id="IPR004300">
    <property type="entry name" value="Glyco_hydro_57_N"/>
</dbReference>
<dbReference type="InterPro" id="IPR019248">
    <property type="entry name" value="Glucodextran_C"/>
</dbReference>
<keyword evidence="7" id="KW-1185">Reference proteome</keyword>
<comment type="similarity">
    <text evidence="1 3">Belongs to the glycosyl hydrolase 57 family.</text>
</comment>
<dbReference type="Pfam" id="PF09985">
    <property type="entry name" value="Glucodextran_C"/>
    <property type="match status" value="1"/>
</dbReference>
<feature type="domain" description="Glycoside hydrolase family 57 N-terminal" evidence="4">
    <location>
        <begin position="45"/>
        <end position="474"/>
    </location>
</feature>
<dbReference type="Gene3D" id="2.60.40.1190">
    <property type="match status" value="1"/>
</dbReference>
<reference evidence="7" key="1">
    <citation type="submission" date="2023-12" db="EMBL/GenBank/DDBJ databases">
        <title>Novel isolates from deep terrestrial aquifers shed light on the physiology and ecology of the class Limnochordia.</title>
        <authorList>
            <person name="Karnachuk O.V."/>
            <person name="Lukina A.P."/>
            <person name="Avakyan M.R."/>
            <person name="Kadnikov V."/>
            <person name="Begmatov S."/>
            <person name="Beletsky A.V."/>
            <person name="Mardanov A.V."/>
            <person name="Ravin N.V."/>
        </authorList>
    </citation>
    <scope>NUCLEOTIDE SEQUENCE [LARGE SCALE GENOMIC DNA]</scope>
    <source>
        <strain evidence="7">LN</strain>
    </source>
</reference>
<dbReference type="Proteomes" id="UP001333102">
    <property type="component" value="Chromosome"/>
</dbReference>
<accession>A0ABZ1BRY1</accession>
<dbReference type="Gene3D" id="3.20.110.10">
    <property type="entry name" value="Glycoside hydrolase 38, N terminal domain"/>
    <property type="match status" value="1"/>
</dbReference>
<organism evidence="6 7">
    <name type="scientific">Geochorda subterranea</name>
    <dbReference type="NCBI Taxonomy" id="3109564"/>
    <lineage>
        <taxon>Bacteria</taxon>
        <taxon>Bacillati</taxon>
        <taxon>Bacillota</taxon>
        <taxon>Limnochordia</taxon>
        <taxon>Limnochordales</taxon>
        <taxon>Geochordaceae</taxon>
        <taxon>Geochorda</taxon>
    </lineage>
</organism>
<evidence type="ECO:0000259" key="4">
    <source>
        <dbReference type="Pfam" id="PF03065"/>
    </source>
</evidence>
<dbReference type="CDD" id="cd09626">
    <property type="entry name" value="DOMON_glucodextranase_like"/>
    <property type="match status" value="1"/>
</dbReference>
<dbReference type="InterPro" id="IPR027291">
    <property type="entry name" value="Glyco_hydro_38_N_sf"/>
</dbReference>
<dbReference type="SUPFAM" id="SSF88713">
    <property type="entry name" value="Glycoside hydrolase/deacetylase"/>
    <property type="match status" value="1"/>
</dbReference>
<keyword evidence="2 3" id="KW-0119">Carbohydrate metabolism</keyword>
<evidence type="ECO:0000313" key="6">
    <source>
        <dbReference type="EMBL" id="WRP15499.1"/>
    </source>
</evidence>
<evidence type="ECO:0000256" key="3">
    <source>
        <dbReference type="RuleBase" id="RU361196"/>
    </source>
</evidence>
<dbReference type="EMBL" id="CP141614">
    <property type="protein sequence ID" value="WRP15499.1"/>
    <property type="molecule type" value="Genomic_DNA"/>
</dbReference>
<dbReference type="PANTHER" id="PTHR36306">
    <property type="entry name" value="ALPHA-AMYLASE-RELATED-RELATED"/>
    <property type="match status" value="1"/>
</dbReference>
<protein>
    <submittedName>
        <fullName evidence="6">Glucodextranase DOMON-like domain-containing protein</fullName>
    </submittedName>
</protein>
<gene>
    <name evidence="6" type="ORF">VLY81_04865</name>
</gene>
<dbReference type="Pfam" id="PF03065">
    <property type="entry name" value="Glyco_hydro_57"/>
    <property type="match status" value="1"/>
</dbReference>
<dbReference type="InterPro" id="IPR052046">
    <property type="entry name" value="GH57_Enzymes"/>
</dbReference>
<dbReference type="CDD" id="cd10796">
    <property type="entry name" value="GH57N_APU"/>
    <property type="match status" value="1"/>
</dbReference>
<evidence type="ECO:0000259" key="5">
    <source>
        <dbReference type="Pfam" id="PF09985"/>
    </source>
</evidence>
<dbReference type="PANTHER" id="PTHR36306:SF1">
    <property type="entry name" value="ALPHA-AMYLASE-RELATED"/>
    <property type="match status" value="1"/>
</dbReference>
<evidence type="ECO:0000256" key="1">
    <source>
        <dbReference type="ARBA" id="ARBA00006821"/>
    </source>
</evidence>
<proteinExistence type="inferred from homology"/>
<name>A0ABZ1BRY1_9FIRM</name>
<feature type="domain" description="Glucodextranase-like C-terminal" evidence="5">
    <location>
        <begin position="796"/>
        <end position="1026"/>
    </location>
</feature>
<sequence length="1041" mass="115321">MHGAGVRDRGRVWQRVVPLLVALLAHGSLTVAGALAAPDRPLHVALIWHMHQPYYKDPSSGIYRLPWVRMHAVKDYYDMVAMLEEYPRMRATFNLVPSLVMQLEEYVERGARDVYQVLTEKRPSELTDDEKEFVLRRFFDANWDNVIKRYPPYWELLQKRGTSGTDAEIARARETFTDQDFLDLQVWFNLAWIDPDLIAEDPTMRALVERGSGFTESDKRAVLAKHREIMGRVIGVYRRLMEKGQIEVITSPFYHPILPLVWDTNTARLASPSLRLPSHRFAQPGDVVTQLERAVAFYRERFGRDPAGLWPSEQAVGQGIVSYVASAGFRWMVSSEGVLARSLGVELRGTSGELLRPEVLYRPYWVTAGGRQVAMLFRDLVLSDRIGFQYAGMPAARAVDDLIGYLHAMQRRLSDQPGEFVVTIALDGENAWEWYANDGKEFLDELYRRLSTDPRLEPVTVSEYLAAHPPQDVIESLWTGSWIADNLETWIGEEEENRAWDYLYEARTALVRYQALHYDDPGAEARIQAALEHLYAAEGSDWFWWYGADQDSGNDPAFDALFRAHLAAVYESIGQPVPEYLELPIVAPPLARAASATTGRLTARVDGAVGAGEWDQGLRFDAEARPDSPVDALWVGYDDGRLYLRADLSAPASRLRDTGTDLRVYLSHPRYLTVNARPREASQGQGAPPLGFGIAYELRADLGRTPVRLQLSRALGGGEWELVAELPEEAVALGDAPDGRGAVLEAAVSWGEVELQAAEAVMLALVAFDGAGGVHVLPSAGPVRVQVPEVIRGDLVFAWDDPVGDDHGPGTYVYPGNAVFQPGVFDLRRFEVFDEGNDVVFKVWLAGPIDNVWGSPIGLSVQTIDIYLDTDRVPGSGETAALGGRRATFAPEWAWEYAIWVEGWNQRVFAADAVQGGAAPEGGAGPLRVSVDAAERSVTVRVPKAVIGEPRPSWGYQVLILGQEGYPEGDSLRVREVKAHRAEWRFGGGDDGSWDPNVIDMLAPSGTTQEAILSAYSVTGQRLAVVPMVSGSGPQEAGTSR</sequence>
<evidence type="ECO:0000313" key="7">
    <source>
        <dbReference type="Proteomes" id="UP001333102"/>
    </source>
</evidence>
<evidence type="ECO:0000256" key="2">
    <source>
        <dbReference type="ARBA" id="ARBA00023277"/>
    </source>
</evidence>
<dbReference type="SUPFAM" id="SSF49344">
    <property type="entry name" value="CBD9-like"/>
    <property type="match status" value="1"/>
</dbReference>
<dbReference type="RefSeq" id="WP_324669904.1">
    <property type="nucleotide sequence ID" value="NZ_CP141614.1"/>
</dbReference>
<dbReference type="InterPro" id="IPR011330">
    <property type="entry name" value="Glyco_hydro/deAcase_b/a-brl"/>
</dbReference>